<sequence>MQARWDEWTRDLLDNNTERVRTFINYWTEKMRNFWGVRTGVEANQVIEILETFKRQAHSARINYHGLV</sequence>
<evidence type="ECO:0000313" key="2">
    <source>
        <dbReference type="Proteomes" id="UP001216150"/>
    </source>
</evidence>
<proteinExistence type="predicted"/>
<dbReference type="Proteomes" id="UP001216150">
    <property type="component" value="Unassembled WGS sequence"/>
</dbReference>
<dbReference type="EMBL" id="JAQJAC010000009">
    <property type="protein sequence ID" value="KAJ5572591.1"/>
    <property type="molecule type" value="Genomic_DNA"/>
</dbReference>
<comment type="caution">
    <text evidence="1">The sequence shown here is derived from an EMBL/GenBank/DDBJ whole genome shotgun (WGS) entry which is preliminary data.</text>
</comment>
<reference evidence="1 2" key="1">
    <citation type="journal article" date="2023" name="IMA Fungus">
        <title>Comparative genomic study of the Penicillium genus elucidates a diverse pangenome and 15 lateral gene transfer events.</title>
        <authorList>
            <person name="Petersen C."/>
            <person name="Sorensen T."/>
            <person name="Nielsen M.R."/>
            <person name="Sondergaard T.E."/>
            <person name="Sorensen J.L."/>
            <person name="Fitzpatrick D.A."/>
            <person name="Frisvad J.C."/>
            <person name="Nielsen K.L."/>
        </authorList>
    </citation>
    <scope>NUCLEOTIDE SEQUENCE [LARGE SCALE GENOMIC DNA]</scope>
    <source>
        <strain evidence="1 2">IBT 29057</strain>
    </source>
</reference>
<keyword evidence="2" id="KW-1185">Reference proteome</keyword>
<evidence type="ECO:0000313" key="1">
    <source>
        <dbReference type="EMBL" id="KAJ5572591.1"/>
    </source>
</evidence>
<protein>
    <submittedName>
        <fullName evidence="1">CAZyme family GH18</fullName>
    </submittedName>
</protein>
<accession>A0AAD6DBA4</accession>
<name>A0AAD6DBA4_9EURO</name>
<dbReference type="AlphaFoldDB" id="A0AAD6DBA4"/>
<gene>
    <name evidence="1" type="ORF">N7450_009575</name>
</gene>
<organism evidence="1 2">
    <name type="scientific">Penicillium hetheringtonii</name>
    <dbReference type="NCBI Taxonomy" id="911720"/>
    <lineage>
        <taxon>Eukaryota</taxon>
        <taxon>Fungi</taxon>
        <taxon>Dikarya</taxon>
        <taxon>Ascomycota</taxon>
        <taxon>Pezizomycotina</taxon>
        <taxon>Eurotiomycetes</taxon>
        <taxon>Eurotiomycetidae</taxon>
        <taxon>Eurotiales</taxon>
        <taxon>Aspergillaceae</taxon>
        <taxon>Penicillium</taxon>
    </lineage>
</organism>